<feature type="signal peptide" evidence="1">
    <location>
        <begin position="1"/>
        <end position="26"/>
    </location>
</feature>
<dbReference type="Proteomes" id="UP000027821">
    <property type="component" value="Unassembled WGS sequence"/>
</dbReference>
<accession>A0A074L322</accession>
<dbReference type="GO" id="GO:0016829">
    <property type="term" value="F:lyase activity"/>
    <property type="evidence" value="ECO:0007669"/>
    <property type="project" value="UniProtKB-KW"/>
</dbReference>
<dbReference type="Gene3D" id="1.50.10.20">
    <property type="match status" value="1"/>
</dbReference>
<organism evidence="2 3">
    <name type="scientific">Anditalea andensis</name>
    <dbReference type="NCBI Taxonomy" id="1048983"/>
    <lineage>
        <taxon>Bacteria</taxon>
        <taxon>Pseudomonadati</taxon>
        <taxon>Bacteroidota</taxon>
        <taxon>Cytophagia</taxon>
        <taxon>Cytophagales</taxon>
        <taxon>Cytophagaceae</taxon>
        <taxon>Anditalea</taxon>
    </lineage>
</organism>
<evidence type="ECO:0000313" key="2">
    <source>
        <dbReference type="EMBL" id="KEO74268.1"/>
    </source>
</evidence>
<dbReference type="AlphaFoldDB" id="A0A074L322"/>
<name>A0A074L322_9BACT</name>
<keyword evidence="2" id="KW-0456">Lyase</keyword>
<dbReference type="NCBIfam" id="TIGR02474">
    <property type="entry name" value="pec_lyase"/>
    <property type="match status" value="1"/>
</dbReference>
<keyword evidence="1" id="KW-0732">Signal</keyword>
<dbReference type="InterPro" id="IPR012669">
    <property type="entry name" value="Pectate_lyase"/>
</dbReference>
<dbReference type="EMBL" id="JMIH01000016">
    <property type="protein sequence ID" value="KEO74268.1"/>
    <property type="molecule type" value="Genomic_DNA"/>
</dbReference>
<feature type="chain" id="PRO_5001697807" evidence="1">
    <location>
        <begin position="27"/>
        <end position="363"/>
    </location>
</feature>
<reference evidence="2 3" key="1">
    <citation type="submission" date="2014-04" db="EMBL/GenBank/DDBJ databases">
        <title>Characterization and application of a salt tolerant electro-active bacterium.</title>
        <authorList>
            <person name="Yang L."/>
            <person name="Wei S."/>
            <person name="Tay Q.X.M."/>
        </authorList>
    </citation>
    <scope>NUCLEOTIDE SEQUENCE [LARGE SCALE GENOMIC DNA]</scope>
    <source>
        <strain evidence="2 3">LY1</strain>
    </source>
</reference>
<proteinExistence type="predicted"/>
<dbReference type="STRING" id="1048983.EL17_09040"/>
<keyword evidence="3" id="KW-1185">Reference proteome</keyword>
<evidence type="ECO:0000313" key="3">
    <source>
        <dbReference type="Proteomes" id="UP000027821"/>
    </source>
</evidence>
<sequence>MTYILKINISLLVIFCSAIGTIQAQSASIVSWREAQRQQPEWYGSDEAVRIAENVLLYQKDNGGWFKNINMATVLSSKEKTRLKNEKKKLVGTTIDNNATHTQMRYLAKVYNATGKEEFKKGFIDGFNYILEAQYDNGGWAQYYPERKGYYEHITFNDHAMIGVMEVLRDVVEENEPYTFVDETLKNRAREAIDKGVEVILKAQIEVDGKLTAWCAQHRREDLSPAKARAYELPSISGGESVGVVRFLMGIENPDPAVKKSIQSAVDWFDEVKIEGIKVVQEPDKSLPKGYDRVVVEDPNAGPLWARFYEIGTNRPMFVGRDSKIKYNLAEIEHERRVGYSYLGNYAEKLLEKEFPEWKEKWL</sequence>
<comment type="caution">
    <text evidence="2">The sequence shown here is derived from an EMBL/GenBank/DDBJ whole genome shotgun (WGS) entry which is preliminary data.</text>
</comment>
<gene>
    <name evidence="2" type="ORF">EL17_09040</name>
</gene>
<dbReference type="SUPFAM" id="SSF81853">
    <property type="entry name" value="Family 10 polysaccharide lyase"/>
    <property type="match status" value="1"/>
</dbReference>
<evidence type="ECO:0000256" key="1">
    <source>
        <dbReference type="SAM" id="SignalP"/>
    </source>
</evidence>
<dbReference type="eggNOG" id="COG2755">
    <property type="taxonomic scope" value="Bacteria"/>
</dbReference>
<dbReference type="Pfam" id="PF09492">
    <property type="entry name" value="Pec_lyase"/>
    <property type="match status" value="1"/>
</dbReference>
<protein>
    <submittedName>
        <fullName evidence="2">Pectate lyase, PelA/Pel-15E family protein</fullName>
    </submittedName>
</protein>